<dbReference type="Proteomes" id="UP000316079">
    <property type="component" value="Unassembled WGS sequence"/>
</dbReference>
<evidence type="ECO:0000313" key="2">
    <source>
        <dbReference type="Proteomes" id="UP000316079"/>
    </source>
</evidence>
<organism evidence="1 2">
    <name type="scientific">Danionella cerebrum</name>
    <dbReference type="NCBI Taxonomy" id="2873325"/>
    <lineage>
        <taxon>Eukaryota</taxon>
        <taxon>Metazoa</taxon>
        <taxon>Chordata</taxon>
        <taxon>Craniata</taxon>
        <taxon>Vertebrata</taxon>
        <taxon>Euteleostomi</taxon>
        <taxon>Actinopterygii</taxon>
        <taxon>Neopterygii</taxon>
        <taxon>Teleostei</taxon>
        <taxon>Ostariophysi</taxon>
        <taxon>Cypriniformes</taxon>
        <taxon>Danionidae</taxon>
        <taxon>Danioninae</taxon>
        <taxon>Danionella</taxon>
    </lineage>
</organism>
<feature type="non-terminal residue" evidence="1">
    <location>
        <position position="1"/>
    </location>
</feature>
<dbReference type="EMBL" id="SRMA01026751">
    <property type="protein sequence ID" value="TRY71458.1"/>
    <property type="molecule type" value="Genomic_DNA"/>
</dbReference>
<name>A0A553P191_9TELE</name>
<proteinExistence type="predicted"/>
<keyword evidence="2" id="KW-1185">Reference proteome</keyword>
<evidence type="ECO:0000313" key="1">
    <source>
        <dbReference type="EMBL" id="TRY71458.1"/>
    </source>
</evidence>
<accession>A0A553P191</accession>
<protein>
    <submittedName>
        <fullName evidence="1">Uncharacterized protein</fullName>
    </submittedName>
</protein>
<comment type="caution">
    <text evidence="1">The sequence shown here is derived from an EMBL/GenBank/DDBJ whole genome shotgun (WGS) entry which is preliminary data.</text>
</comment>
<sequence length="88" mass="9877">RRLIIKLPFKLWSRLELPLCARSSLCSVSTQCWRSSPCTDDSLQLSPSFGGFRVGVRLRSPSGSFSQSGTLLLGHVQYRSWDLEVVGY</sequence>
<reference evidence="1 2" key="1">
    <citation type="journal article" date="2019" name="Sci. Data">
        <title>Hybrid genome assembly and annotation of Danionella translucida.</title>
        <authorList>
            <person name="Kadobianskyi M."/>
            <person name="Schulze L."/>
            <person name="Schuelke M."/>
            <person name="Judkewitz B."/>
        </authorList>
    </citation>
    <scope>NUCLEOTIDE SEQUENCE [LARGE SCALE GENOMIC DNA]</scope>
    <source>
        <strain evidence="1 2">Bolton</strain>
    </source>
</reference>
<gene>
    <name evidence="1" type="ORF">DNTS_011730</name>
</gene>
<dbReference type="AlphaFoldDB" id="A0A553P191"/>